<reference evidence="2 3" key="1">
    <citation type="journal article" date="2016" name="Appl. Environ. Microbiol.">
        <title>Lack of Overt Genome Reduction in the Bryostatin-Producing Bryozoan Symbiont "Candidatus Endobugula sertula".</title>
        <authorList>
            <person name="Miller I.J."/>
            <person name="Vanee N."/>
            <person name="Fong S.S."/>
            <person name="Lim-Fong G.E."/>
            <person name="Kwan J.C."/>
        </authorList>
    </citation>
    <scope>NUCLEOTIDE SEQUENCE [LARGE SCALE GENOMIC DNA]</scope>
    <source>
        <strain evidence="2">AB1-4</strain>
    </source>
</reference>
<organism evidence="2 3">
    <name type="scientific">Candidatus Endobugula sertula</name>
    <name type="common">Bugula neritina bacterial symbiont</name>
    <dbReference type="NCBI Taxonomy" id="62101"/>
    <lineage>
        <taxon>Bacteria</taxon>
        <taxon>Pseudomonadati</taxon>
        <taxon>Pseudomonadota</taxon>
        <taxon>Gammaproteobacteria</taxon>
        <taxon>Cellvibrionales</taxon>
        <taxon>Cellvibrionaceae</taxon>
        <taxon>Candidatus Endobugula</taxon>
    </lineage>
</organism>
<evidence type="ECO:0000313" key="2">
    <source>
        <dbReference type="EMBL" id="ODS23191.1"/>
    </source>
</evidence>
<evidence type="ECO:0000313" key="3">
    <source>
        <dbReference type="Proteomes" id="UP000242502"/>
    </source>
</evidence>
<feature type="transmembrane region" description="Helical" evidence="1">
    <location>
        <begin position="15"/>
        <end position="34"/>
    </location>
</feature>
<comment type="caution">
    <text evidence="2">The sequence shown here is derived from an EMBL/GenBank/DDBJ whole genome shotgun (WGS) entry which is preliminary data.</text>
</comment>
<proteinExistence type="predicted"/>
<gene>
    <name evidence="2" type="ORF">AB835_10135</name>
</gene>
<dbReference type="AlphaFoldDB" id="A0A1D2QNM8"/>
<keyword evidence="1" id="KW-0472">Membrane</keyword>
<accession>A0A1D2QNM8</accession>
<dbReference type="EMBL" id="MDLC01000036">
    <property type="protein sequence ID" value="ODS23191.1"/>
    <property type="molecule type" value="Genomic_DNA"/>
</dbReference>
<keyword evidence="1" id="KW-1133">Transmembrane helix</keyword>
<dbReference type="STRING" id="62101.AB835_10135"/>
<dbReference type="Proteomes" id="UP000242502">
    <property type="component" value="Unassembled WGS sequence"/>
</dbReference>
<evidence type="ECO:0008006" key="4">
    <source>
        <dbReference type="Google" id="ProtNLM"/>
    </source>
</evidence>
<sequence length="160" mass="17084">MSRDIACKLKFQHGFLLPLALFIIVVLGGMAIIVSKKVSQSSSSYILDGISVQTFYAAESGAQAGLHHLFFSDTDRQLVDGRCAAMNISQTLYSDGLKNCVVAVSCSCTYENNTICDSTNSANYLGVSGISNSFYVINSHAQCGVEPVMSLHNIEVGASL</sequence>
<name>A0A1D2QNM8_9GAMM</name>
<protein>
    <recommendedName>
        <fullName evidence="4">MSHA biogenesis protein MshP</fullName>
    </recommendedName>
</protein>
<keyword evidence="1" id="KW-0812">Transmembrane</keyword>
<evidence type="ECO:0000256" key="1">
    <source>
        <dbReference type="SAM" id="Phobius"/>
    </source>
</evidence>